<dbReference type="InterPro" id="IPR006336">
    <property type="entry name" value="GCS2"/>
</dbReference>
<dbReference type="Gene3D" id="3.30.590.20">
    <property type="match status" value="1"/>
</dbReference>
<name>A0ABR1ZSC2_9ROSI</name>
<dbReference type="EMBL" id="JBBPBM010001520">
    <property type="protein sequence ID" value="KAK8483590.1"/>
    <property type="molecule type" value="Genomic_DNA"/>
</dbReference>
<keyword evidence="2" id="KW-1185">Reference proteome</keyword>
<evidence type="ECO:0000313" key="1">
    <source>
        <dbReference type="EMBL" id="KAK8483590.1"/>
    </source>
</evidence>
<sequence>MRNYMPKVGSLGVHTMFRACTVQVNLDFSSEADMIRKFRASLALQPMSTKAKRLPQHEKVFRIFSMKFEQIFWSGNFHVFLVHLKSYLEMRGADGGLWRGSCNLSALWVCYTRRSHSRANWTFEER</sequence>
<reference evidence="1 2" key="1">
    <citation type="journal article" date="2024" name="G3 (Bethesda)">
        <title>Genome assembly of Hibiscus sabdariffa L. provides insights into metabolisms of medicinal natural products.</title>
        <authorList>
            <person name="Kim T."/>
        </authorList>
    </citation>
    <scope>NUCLEOTIDE SEQUENCE [LARGE SCALE GENOMIC DNA]</scope>
    <source>
        <strain evidence="1">TK-2024</strain>
        <tissue evidence="1">Old leaves</tissue>
    </source>
</reference>
<dbReference type="PANTHER" id="PTHR34378">
    <property type="entry name" value="GLUTAMATE--CYSTEINE LIGASE, CHLOROPLASTIC"/>
    <property type="match status" value="1"/>
</dbReference>
<dbReference type="InterPro" id="IPR035434">
    <property type="entry name" value="GCL_bact_plant"/>
</dbReference>
<dbReference type="InterPro" id="IPR014746">
    <property type="entry name" value="Gln_synth/guanido_kin_cat_dom"/>
</dbReference>
<protein>
    <submittedName>
        <fullName evidence="1">Uncharacterized protein</fullName>
    </submittedName>
</protein>
<dbReference type="SUPFAM" id="SSF55931">
    <property type="entry name" value="Glutamine synthetase/guanido kinase"/>
    <property type="match status" value="1"/>
</dbReference>
<dbReference type="PANTHER" id="PTHR34378:SF1">
    <property type="entry name" value="GLUTAMATE--CYSTEINE LIGASE, CHLOROPLASTIC"/>
    <property type="match status" value="1"/>
</dbReference>
<dbReference type="Pfam" id="PF04107">
    <property type="entry name" value="GCS2"/>
    <property type="match status" value="1"/>
</dbReference>
<organism evidence="1 2">
    <name type="scientific">Hibiscus sabdariffa</name>
    <name type="common">roselle</name>
    <dbReference type="NCBI Taxonomy" id="183260"/>
    <lineage>
        <taxon>Eukaryota</taxon>
        <taxon>Viridiplantae</taxon>
        <taxon>Streptophyta</taxon>
        <taxon>Embryophyta</taxon>
        <taxon>Tracheophyta</taxon>
        <taxon>Spermatophyta</taxon>
        <taxon>Magnoliopsida</taxon>
        <taxon>eudicotyledons</taxon>
        <taxon>Gunneridae</taxon>
        <taxon>Pentapetalae</taxon>
        <taxon>rosids</taxon>
        <taxon>malvids</taxon>
        <taxon>Malvales</taxon>
        <taxon>Malvaceae</taxon>
        <taxon>Malvoideae</taxon>
        <taxon>Hibiscus</taxon>
    </lineage>
</organism>
<accession>A0ABR1ZSC2</accession>
<gene>
    <name evidence="1" type="ORF">V6N12_034301</name>
</gene>
<evidence type="ECO:0000313" key="2">
    <source>
        <dbReference type="Proteomes" id="UP001472677"/>
    </source>
</evidence>
<dbReference type="Proteomes" id="UP001472677">
    <property type="component" value="Unassembled WGS sequence"/>
</dbReference>
<comment type="caution">
    <text evidence="1">The sequence shown here is derived from an EMBL/GenBank/DDBJ whole genome shotgun (WGS) entry which is preliminary data.</text>
</comment>
<proteinExistence type="predicted"/>